<organism evidence="2">
    <name type="scientific">viral metagenome</name>
    <dbReference type="NCBI Taxonomy" id="1070528"/>
    <lineage>
        <taxon>unclassified sequences</taxon>
        <taxon>metagenomes</taxon>
        <taxon>organismal metagenomes</taxon>
    </lineage>
</organism>
<evidence type="ECO:0000256" key="1">
    <source>
        <dbReference type="SAM" id="MobiDB-lite"/>
    </source>
</evidence>
<protein>
    <submittedName>
        <fullName evidence="2">Uncharacterized protein</fullName>
    </submittedName>
</protein>
<dbReference type="EMBL" id="MT143195">
    <property type="protein sequence ID" value="QJA94009.1"/>
    <property type="molecule type" value="Genomic_DNA"/>
</dbReference>
<feature type="compositionally biased region" description="Basic and acidic residues" evidence="1">
    <location>
        <begin position="1"/>
        <end position="13"/>
    </location>
</feature>
<dbReference type="AlphaFoldDB" id="A0A6M3LI05"/>
<sequence length="64" mass="7264">MDNPTEEGKRRFSPDGIYKGEFTNEEDSDFWEVCTCSSECPNPCKGQCECKACSACYNDFLSME</sequence>
<evidence type="ECO:0000313" key="2">
    <source>
        <dbReference type="EMBL" id="QJA94009.1"/>
    </source>
</evidence>
<proteinExistence type="predicted"/>
<name>A0A6M3LI05_9ZZZZ</name>
<feature type="region of interest" description="Disordered" evidence="1">
    <location>
        <begin position="1"/>
        <end position="21"/>
    </location>
</feature>
<reference evidence="2" key="1">
    <citation type="submission" date="2020-03" db="EMBL/GenBank/DDBJ databases">
        <title>The deep terrestrial virosphere.</title>
        <authorList>
            <person name="Holmfeldt K."/>
            <person name="Nilsson E."/>
            <person name="Simone D."/>
            <person name="Lopez-Fernandez M."/>
            <person name="Wu X."/>
            <person name="de Brujin I."/>
            <person name="Lundin D."/>
            <person name="Andersson A."/>
            <person name="Bertilsson S."/>
            <person name="Dopson M."/>
        </authorList>
    </citation>
    <scope>NUCLEOTIDE SEQUENCE</scope>
    <source>
        <strain evidence="2">MM415B04033</strain>
    </source>
</reference>
<accession>A0A6M3LI05</accession>
<gene>
    <name evidence="2" type="ORF">MM415B04033_0012</name>
</gene>